<feature type="region of interest" description="Disordered" evidence="1">
    <location>
        <begin position="910"/>
        <end position="940"/>
    </location>
</feature>
<evidence type="ECO:0000256" key="1">
    <source>
        <dbReference type="SAM" id="MobiDB-lite"/>
    </source>
</evidence>
<feature type="transmembrane region" description="Helical" evidence="2">
    <location>
        <begin position="956"/>
        <end position="977"/>
    </location>
</feature>
<dbReference type="Proteomes" id="UP001165160">
    <property type="component" value="Unassembled WGS sequence"/>
</dbReference>
<feature type="transmembrane region" description="Helical" evidence="2">
    <location>
        <begin position="848"/>
        <end position="868"/>
    </location>
</feature>
<feature type="transmembrane region" description="Helical" evidence="2">
    <location>
        <begin position="718"/>
        <end position="736"/>
    </location>
</feature>
<feature type="transmembrane region" description="Helical" evidence="2">
    <location>
        <begin position="397"/>
        <end position="422"/>
    </location>
</feature>
<protein>
    <submittedName>
        <fullName evidence="3">Uncharacterized protein</fullName>
    </submittedName>
</protein>
<feature type="transmembrane region" description="Helical" evidence="2">
    <location>
        <begin position="247"/>
        <end position="266"/>
    </location>
</feature>
<feature type="transmembrane region" description="Helical" evidence="2">
    <location>
        <begin position="272"/>
        <end position="292"/>
    </location>
</feature>
<keyword evidence="2" id="KW-1133">Transmembrane helix</keyword>
<proteinExistence type="predicted"/>
<feature type="transmembrane region" description="Helical" evidence="2">
    <location>
        <begin position="352"/>
        <end position="376"/>
    </location>
</feature>
<keyword evidence="2" id="KW-0472">Membrane</keyword>
<keyword evidence="2" id="KW-0812">Transmembrane</keyword>
<evidence type="ECO:0000313" key="4">
    <source>
        <dbReference type="Proteomes" id="UP001165160"/>
    </source>
</evidence>
<evidence type="ECO:0000313" key="3">
    <source>
        <dbReference type="EMBL" id="GMI13348.1"/>
    </source>
</evidence>
<reference evidence="4" key="1">
    <citation type="journal article" date="2023" name="Commun. Biol.">
        <title>Genome analysis of Parmales, the sister group of diatoms, reveals the evolutionary specialization of diatoms from phago-mixotrophs to photoautotrophs.</title>
        <authorList>
            <person name="Ban H."/>
            <person name="Sato S."/>
            <person name="Yoshikawa S."/>
            <person name="Yamada K."/>
            <person name="Nakamura Y."/>
            <person name="Ichinomiya M."/>
            <person name="Sato N."/>
            <person name="Blanc-Mathieu R."/>
            <person name="Endo H."/>
            <person name="Kuwata A."/>
            <person name="Ogata H."/>
        </authorList>
    </citation>
    <scope>NUCLEOTIDE SEQUENCE [LARGE SCALE GENOMIC DNA]</scope>
    <source>
        <strain evidence="4">NIES 3699</strain>
    </source>
</reference>
<feature type="transmembrane region" description="Helical" evidence="2">
    <location>
        <begin position="1071"/>
        <end position="1089"/>
    </location>
</feature>
<feature type="transmembrane region" description="Helical" evidence="2">
    <location>
        <begin position="874"/>
        <end position="893"/>
    </location>
</feature>
<sequence>MNPSEHQTFQNPMVVPNPNGIELNRTTTHTHAGTFKLKGAASTEDEGKADAKDSNIKISKTGSEEYEYKKYLKSNLPKPRNSKTPKFISAISSNVTNAGQNVRQGLNRFASSANMATKNIPRPSLSFLTSRKKKEGTQKQRGRRRNYFQKKARARRLNLRKERSTMIQGAGVEEFSNVHSIFSFFISLIHPALVVHAVYNEMDSESSYDYEKYHDFWSWVIQPLTIAAMAISFVLKPCQKSWLYKSVLFIQYILYSFCGPAAQVYLEQEWTVLGFSVRAVVNLLILVFALIIRSKIAMLEKQRLTAFLTLKVLKNGIFSGLGQLVFLMFAAIQCENGSKYVVDGWKECNRTLYAQTGLGFMVVISLGVQLICGIATEEQRELHMPSSFSSPLVKKTVTMNLSLGESVQIVSLILSALCAMFLLGNYGAKGNFSNEEERSTCFTAIVVGLSSLSIISITKIIGLWQYISKRESQVKFDIKVEKIIMSAESAENSTVEIKVYLDDEQGATSKPAKVEGKILTLPEDDTYSFTKVILDREDLEDFTNITFEVQETSGGTMTDAGKVVVPIADARSTVHPWAFENKAGKCFTSINVIIESFGLGFAEKKKLSEKDKKLLHLDVENPVEEASTMWFVLGVLLTTGQLVTHFASTVTSDKTYETFSIISLPFVTLQYFNSLFCQPKRKSKKYIWALRVHFGTFVLMNEALSCYENFVDGELSKVALHIALAATWTVLFHYGLRLRASIGHRLVGLKGKDLDKFLVETLTKQNMAIVSVMLFLGFRTMKCVVEKDSFEECQSTSKVATAISSLLLFYWLMAIIQGSVEGDWKSDLTLTIPDIATMNPKRVTLLRAAQGMLTFVLFFCGMFLFSMLSVEDKNLTTILVVALVGVIAGTLVVSSEARSLLRRQDEMRKQMKQDEMQRKSFTKKASSDQLQERETKKTETEEERVIRGTVTECSKVFNLVSFLLTSATSSLYALYGLTLEDKYWAIAHTLVPISTVFFGMALVLKGRPPGTKITESEDLEKGDVSKPIEEEEGNKNSQINVGFKVFLHFHFVSAVVVSLVGFGVGHIRNGLLFPGWFCISTIPAWYLAYMQGLKLREAAAKLPEKELSEFLCQTVISNGTSAIQPMIFFSFEAISCFLGQGTFSNGQCYNTSRAALFLSTCITFFTFMSIAVKAVPQVVQEHCAITYAAMSTLDLTWLQKAQCCFIMVTALSSLYLLTVLGVEGEPNDLVAVVGACAGSCSGLAALTCCYSIFRRYEKNIDVVVIHNDLLPKKQADGQIISHGEIRDGMLMGAVT</sequence>
<comment type="caution">
    <text evidence="3">The sequence shown here is derived from an EMBL/GenBank/DDBJ whole genome shotgun (WGS) entry which is preliminary data.</text>
</comment>
<feature type="transmembrane region" description="Helical" evidence="2">
    <location>
        <begin position="688"/>
        <end position="706"/>
    </location>
</feature>
<feature type="transmembrane region" description="Helical" evidence="2">
    <location>
        <begin position="312"/>
        <end position="332"/>
    </location>
</feature>
<feature type="transmembrane region" description="Helical" evidence="2">
    <location>
        <begin position="1045"/>
        <end position="1065"/>
    </location>
</feature>
<accession>A0A9W7FJI7</accession>
<feature type="compositionally biased region" description="Basic and acidic residues" evidence="1">
    <location>
        <begin position="930"/>
        <end position="940"/>
    </location>
</feature>
<gene>
    <name evidence="3" type="ORF">TrVE_jg2203</name>
</gene>
<feature type="compositionally biased region" description="Basic and acidic residues" evidence="1">
    <location>
        <begin position="1019"/>
        <end position="1028"/>
    </location>
</feature>
<name>A0A9W7FJI7_9STRA</name>
<organism evidence="3 4">
    <name type="scientific">Triparma verrucosa</name>
    <dbReference type="NCBI Taxonomy" id="1606542"/>
    <lineage>
        <taxon>Eukaryota</taxon>
        <taxon>Sar</taxon>
        <taxon>Stramenopiles</taxon>
        <taxon>Ochrophyta</taxon>
        <taxon>Bolidophyceae</taxon>
        <taxon>Parmales</taxon>
        <taxon>Triparmaceae</taxon>
        <taxon>Triparma</taxon>
    </lineage>
</organism>
<feature type="transmembrane region" description="Helical" evidence="2">
    <location>
        <begin position="219"/>
        <end position="235"/>
    </location>
</feature>
<dbReference type="EMBL" id="BRXX01000465">
    <property type="protein sequence ID" value="GMI13348.1"/>
    <property type="molecule type" value="Genomic_DNA"/>
</dbReference>
<keyword evidence="4" id="KW-1185">Reference proteome</keyword>
<feature type="transmembrane region" description="Helical" evidence="2">
    <location>
        <begin position="442"/>
        <end position="467"/>
    </location>
</feature>
<feature type="transmembrane region" description="Helical" evidence="2">
    <location>
        <begin position="1229"/>
        <end position="1253"/>
    </location>
</feature>
<feature type="transmembrane region" description="Helical" evidence="2">
    <location>
        <begin position="1197"/>
        <end position="1217"/>
    </location>
</feature>
<feature type="transmembrane region" description="Helical" evidence="2">
    <location>
        <begin position="983"/>
        <end position="1004"/>
    </location>
</feature>
<evidence type="ECO:0000256" key="2">
    <source>
        <dbReference type="SAM" id="Phobius"/>
    </source>
</evidence>
<feature type="region of interest" description="Disordered" evidence="1">
    <location>
        <begin position="1013"/>
        <end position="1033"/>
    </location>
</feature>
<feature type="transmembrane region" description="Helical" evidence="2">
    <location>
        <begin position="181"/>
        <end position="199"/>
    </location>
</feature>